<gene>
    <name evidence="1" type="ORF">EPI10_030720</name>
</gene>
<name>A0A5B6WZB7_9ROSI</name>
<sequence>MDDRLGRRLSSFFGFQQVTNLGHFLGVPFLHNKVPKSTLRFVVDRVHSKLSSWDARQLSFAGRITLAQPVLLLIPSYFMQTMMVPIGICDEIERMVRRFVWGSYNGRSKMALVSWESVCQPKHHGGLGLRKLEDHNTSFMMKMGFNIVLNASTIGIQVLQTKYKVSNGLPNKVWPLLRENLVWLVGDGNSIKCWQDSWIPNCEEIIDNIVSVPPPYPSSGLDRIMWGATSTGTFSLKSAYWRVHEGTLNTKEGF</sequence>
<evidence type="ECO:0000313" key="1">
    <source>
        <dbReference type="EMBL" id="KAA3486848.1"/>
    </source>
</evidence>
<keyword evidence="2" id="KW-1185">Reference proteome</keyword>
<dbReference type="OrthoDB" id="1000431at2759"/>
<dbReference type="AlphaFoldDB" id="A0A5B6WZB7"/>
<proteinExistence type="predicted"/>
<dbReference type="PANTHER" id="PTHR33116">
    <property type="entry name" value="REVERSE TRANSCRIPTASE ZINC-BINDING DOMAIN-CONTAINING PROTEIN-RELATED-RELATED"/>
    <property type="match status" value="1"/>
</dbReference>
<protein>
    <submittedName>
        <fullName evidence="1">Retrovirus-related Pol polyprotein LINE-1</fullName>
    </submittedName>
</protein>
<accession>A0A5B6WZB7</accession>
<dbReference type="Proteomes" id="UP000325315">
    <property type="component" value="Unassembled WGS sequence"/>
</dbReference>
<comment type="caution">
    <text evidence="1">The sequence shown here is derived from an EMBL/GenBank/DDBJ whole genome shotgun (WGS) entry which is preliminary data.</text>
</comment>
<dbReference type="PANTHER" id="PTHR33116:SF86">
    <property type="entry name" value="REVERSE TRANSCRIPTASE DOMAIN-CONTAINING PROTEIN"/>
    <property type="match status" value="1"/>
</dbReference>
<dbReference type="EMBL" id="SMMG02000001">
    <property type="protein sequence ID" value="KAA3486848.1"/>
    <property type="molecule type" value="Genomic_DNA"/>
</dbReference>
<organism evidence="1 2">
    <name type="scientific">Gossypium australe</name>
    <dbReference type="NCBI Taxonomy" id="47621"/>
    <lineage>
        <taxon>Eukaryota</taxon>
        <taxon>Viridiplantae</taxon>
        <taxon>Streptophyta</taxon>
        <taxon>Embryophyta</taxon>
        <taxon>Tracheophyta</taxon>
        <taxon>Spermatophyta</taxon>
        <taxon>Magnoliopsida</taxon>
        <taxon>eudicotyledons</taxon>
        <taxon>Gunneridae</taxon>
        <taxon>Pentapetalae</taxon>
        <taxon>rosids</taxon>
        <taxon>malvids</taxon>
        <taxon>Malvales</taxon>
        <taxon>Malvaceae</taxon>
        <taxon>Malvoideae</taxon>
        <taxon>Gossypium</taxon>
    </lineage>
</organism>
<evidence type="ECO:0000313" key="2">
    <source>
        <dbReference type="Proteomes" id="UP000325315"/>
    </source>
</evidence>
<reference evidence="1" key="1">
    <citation type="submission" date="2019-08" db="EMBL/GenBank/DDBJ databases">
        <authorList>
            <person name="Liu F."/>
        </authorList>
    </citation>
    <scope>NUCLEOTIDE SEQUENCE [LARGE SCALE GENOMIC DNA]</scope>
    <source>
        <strain evidence="1">PA1801</strain>
        <tissue evidence="1">Leaf</tissue>
    </source>
</reference>